<organism evidence="13 14">
    <name type="scientific">Cephalotrichum gorgonifer</name>
    <dbReference type="NCBI Taxonomy" id="2041049"/>
    <lineage>
        <taxon>Eukaryota</taxon>
        <taxon>Fungi</taxon>
        <taxon>Dikarya</taxon>
        <taxon>Ascomycota</taxon>
        <taxon>Pezizomycotina</taxon>
        <taxon>Sordariomycetes</taxon>
        <taxon>Hypocreomycetidae</taxon>
        <taxon>Microascales</taxon>
        <taxon>Microascaceae</taxon>
        <taxon>Cephalotrichum</taxon>
    </lineage>
</organism>
<evidence type="ECO:0000313" key="14">
    <source>
        <dbReference type="Proteomes" id="UP001187682"/>
    </source>
</evidence>
<feature type="transmembrane region" description="Helical" evidence="8">
    <location>
        <begin position="174"/>
        <end position="198"/>
    </location>
</feature>
<keyword evidence="6 8" id="KW-0472">Membrane</keyword>
<dbReference type="InterPro" id="IPR032880">
    <property type="entry name" value="CSC1/OSCA1-like_N"/>
</dbReference>
<evidence type="ECO:0000259" key="10">
    <source>
        <dbReference type="Pfam" id="PF12621"/>
    </source>
</evidence>
<feature type="region of interest" description="Disordered" evidence="7">
    <location>
        <begin position="12"/>
        <end position="37"/>
    </location>
</feature>
<dbReference type="InterPro" id="IPR045122">
    <property type="entry name" value="Csc1-like"/>
</dbReference>
<evidence type="ECO:0000259" key="9">
    <source>
        <dbReference type="Pfam" id="PF02714"/>
    </source>
</evidence>
<evidence type="ECO:0000256" key="5">
    <source>
        <dbReference type="ARBA" id="ARBA00022989"/>
    </source>
</evidence>
<dbReference type="EMBL" id="ONZQ02000018">
    <property type="protein sequence ID" value="SPO07114.1"/>
    <property type="molecule type" value="Genomic_DNA"/>
</dbReference>
<feature type="transmembrane region" description="Helical" evidence="8">
    <location>
        <begin position="599"/>
        <end position="626"/>
    </location>
</feature>
<evidence type="ECO:0000256" key="1">
    <source>
        <dbReference type="ARBA" id="ARBA00004141"/>
    </source>
</evidence>
<feature type="transmembrane region" description="Helical" evidence="8">
    <location>
        <begin position="460"/>
        <end position="486"/>
    </location>
</feature>
<feature type="domain" description="CSC1/OSCA1-like cytosolic" evidence="12">
    <location>
        <begin position="223"/>
        <end position="446"/>
    </location>
</feature>
<feature type="transmembrane region" description="Helical" evidence="8">
    <location>
        <begin position="132"/>
        <end position="154"/>
    </location>
</feature>
<evidence type="ECO:0000256" key="2">
    <source>
        <dbReference type="ARBA" id="ARBA00007779"/>
    </source>
</evidence>
<comment type="similarity">
    <text evidence="2">Belongs to the CSC1 (TC 1.A.17) family.</text>
</comment>
<evidence type="ECO:0000256" key="4">
    <source>
        <dbReference type="ARBA" id="ARBA00022692"/>
    </source>
</evidence>
<comment type="caution">
    <text evidence="13">The sequence shown here is derived from an EMBL/GenBank/DDBJ whole genome shotgun (WGS) entry which is preliminary data.</text>
</comment>
<dbReference type="Pfam" id="PF14703">
    <property type="entry name" value="PHM7_cyt"/>
    <property type="match status" value="1"/>
</dbReference>
<dbReference type="GO" id="GO:0005227">
    <property type="term" value="F:calcium-activated cation channel activity"/>
    <property type="evidence" value="ECO:0007669"/>
    <property type="project" value="InterPro"/>
</dbReference>
<name>A0AAE8N7W1_9PEZI</name>
<feature type="domain" description="CSC1/OSCA1-like N-terminal transmembrane" evidence="11">
    <location>
        <begin position="52"/>
        <end position="200"/>
    </location>
</feature>
<keyword evidence="5 8" id="KW-1133">Transmembrane helix</keyword>
<reference evidence="13" key="1">
    <citation type="submission" date="2018-03" db="EMBL/GenBank/DDBJ databases">
        <authorList>
            <person name="Guldener U."/>
        </authorList>
    </citation>
    <scope>NUCLEOTIDE SEQUENCE</scope>
</reference>
<feature type="domain" description="CSC1/OSCA1-like 7TM region" evidence="9">
    <location>
        <begin position="458"/>
        <end position="730"/>
    </location>
</feature>
<comment type="subcellular location">
    <subcellularLocation>
        <location evidence="1">Membrane</location>
        <topology evidence="1">Multi-pass membrane protein</topology>
    </subcellularLocation>
</comment>
<keyword evidence="4 8" id="KW-0812">Transmembrane</keyword>
<keyword evidence="3" id="KW-0813">Transport</keyword>
<dbReference type="PANTHER" id="PTHR13018:SF53">
    <property type="entry name" value="DUF221 DOMAIN PROTEIN"/>
    <property type="match status" value="1"/>
</dbReference>
<protein>
    <submittedName>
        <fullName evidence="13">Related to RSN1 - Overexpression rescues sro7/sop1 in NaCl</fullName>
    </submittedName>
</protein>
<gene>
    <name evidence="13" type="ORF">DNG_09808</name>
</gene>
<evidence type="ECO:0000256" key="3">
    <source>
        <dbReference type="ARBA" id="ARBA00022448"/>
    </source>
</evidence>
<dbReference type="GO" id="GO:0005886">
    <property type="term" value="C:plasma membrane"/>
    <property type="evidence" value="ECO:0007669"/>
    <property type="project" value="TreeGrafter"/>
</dbReference>
<evidence type="ECO:0000259" key="12">
    <source>
        <dbReference type="Pfam" id="PF14703"/>
    </source>
</evidence>
<dbReference type="InterPro" id="IPR022257">
    <property type="entry name" value="PHM7_ext"/>
</dbReference>
<evidence type="ECO:0000313" key="13">
    <source>
        <dbReference type="EMBL" id="SPO07114.1"/>
    </source>
</evidence>
<feature type="transmembrane region" description="Helical" evidence="8">
    <location>
        <begin position="647"/>
        <end position="667"/>
    </location>
</feature>
<feature type="transmembrane region" description="Helical" evidence="8">
    <location>
        <begin position="52"/>
        <end position="73"/>
    </location>
</feature>
<feature type="transmembrane region" description="Helical" evidence="8">
    <location>
        <begin position="736"/>
        <end position="756"/>
    </location>
</feature>
<dbReference type="Proteomes" id="UP001187682">
    <property type="component" value="Unassembled WGS sequence"/>
</dbReference>
<evidence type="ECO:0000256" key="6">
    <source>
        <dbReference type="ARBA" id="ARBA00023136"/>
    </source>
</evidence>
<proteinExistence type="inferred from homology"/>
<dbReference type="Pfam" id="PF13967">
    <property type="entry name" value="RSN1_TM"/>
    <property type="match status" value="1"/>
</dbReference>
<dbReference type="InterPro" id="IPR027815">
    <property type="entry name" value="CSC1/OSCA1-like_cyt"/>
</dbReference>
<keyword evidence="14" id="KW-1185">Reference proteome</keyword>
<feature type="transmembrane region" description="Helical" evidence="8">
    <location>
        <begin position="673"/>
        <end position="691"/>
    </location>
</feature>
<dbReference type="Pfam" id="PF12621">
    <property type="entry name" value="PHM7_ext"/>
    <property type="match status" value="1"/>
</dbReference>
<feature type="transmembrane region" description="Helical" evidence="8">
    <location>
        <begin position="551"/>
        <end position="579"/>
    </location>
</feature>
<dbReference type="InterPro" id="IPR003864">
    <property type="entry name" value="CSC1/OSCA1-like_7TM"/>
</dbReference>
<feature type="compositionally biased region" description="Low complexity" evidence="7">
    <location>
        <begin position="296"/>
        <end position="320"/>
    </location>
</feature>
<sequence length="981" mass="109452">MSWPPPLLARAPLDIGEGSDPRVGSAQDNSTGGGTLSKIDVSNGDPSSLSSLFSTLLPVLIFAIVCMLIFWCLRHRMPRVYRPRTMLSTLLPQERSDALPNTWFNWVKAFIKVDDKDVLHRSTLDAYLFLRYLRMLSLITFTGVCLTWPVLLPVHSKGGGNNSQLDSLTMGNVAVPSLYFVHVLVAYLFFGFIMFTIYRECIFYINLRHAYLMSPYQSKRLSSRTVLFLCVPQRYLDERRLRKVFGDGVKNVWIPKDVDELEKLVDERDQTARRLERAEIRLIKMANERRNKQLKAAAASSSTLSNADNTSLPTSTPSSPEIDVEKTALPSSTTDELPAGFPDVNGSVAAQWIRAPERPHHRPVANYFRRVDTIKWTRNRLKLLSPRIKKAKRRLLMGAGKPIPAAFIEFATQAEAEAAYQTQAHHRPNFMSPRFIGVRPDEVVWEVLGMQGPERIARRFAMLGVITAAIVFWSFPAAFVGAMSNIGTLAEMIPFLGWIMKLPKAITGLLQGFLPALALSLLMALVPWMLRFCARVAGVPSLSHIELFVQNAYFAFQVVQVFLVTTLTSAASGALTSVIKDPLSAKDLLAEKLPTSSNFYISYILIQCLAFGASGMVHLVDIFRHYVIAKRMGSPRVMFNTWHKVRVIHWGAIFPVFTNMGVIAISYSCIAPLILGFATLGIYVIYLAYRYNLLYVYNTSIDTRGLVYPRALMQLIVGLYLAEVCMIGLFALRSAFAPMVLMVLFLVFSVLMHLSISDSITPLMYNLPRTLSLESDELAGGEVFDIGRNEATTAQPHYPFDVEEGKVAGGPEHGPTSDRGMGLGVEGADGAVSSLTDAAKGAVKTRVRSLADSLGLTWAYGYLAPWIRPERTANPNFLLRFLHPGTFDDFAALQAMLPPDMPDPTESYPEDYAHKAYWPPVMTTPMESLWIPRDKAGVSRQEVRHTQAAIPITDEGSWLEEDGAVRVDLDKAPYQEVKILY</sequence>
<accession>A0AAE8N7W1</accession>
<evidence type="ECO:0000256" key="7">
    <source>
        <dbReference type="SAM" id="MobiDB-lite"/>
    </source>
</evidence>
<feature type="domain" description="10TM putative phosphate transporter extracellular tail" evidence="10">
    <location>
        <begin position="881"/>
        <end position="971"/>
    </location>
</feature>
<feature type="transmembrane region" description="Helical" evidence="8">
    <location>
        <begin position="506"/>
        <end position="530"/>
    </location>
</feature>
<dbReference type="PANTHER" id="PTHR13018">
    <property type="entry name" value="PROBABLE MEMBRANE PROTEIN DUF221-RELATED"/>
    <property type="match status" value="1"/>
</dbReference>
<evidence type="ECO:0000259" key="11">
    <source>
        <dbReference type="Pfam" id="PF13967"/>
    </source>
</evidence>
<dbReference type="AlphaFoldDB" id="A0AAE8N7W1"/>
<feature type="transmembrane region" description="Helical" evidence="8">
    <location>
        <begin position="711"/>
        <end position="730"/>
    </location>
</feature>
<evidence type="ECO:0000256" key="8">
    <source>
        <dbReference type="SAM" id="Phobius"/>
    </source>
</evidence>
<dbReference type="Pfam" id="PF02714">
    <property type="entry name" value="RSN1_7TM"/>
    <property type="match status" value="1"/>
</dbReference>
<feature type="region of interest" description="Disordered" evidence="7">
    <location>
        <begin position="294"/>
        <end position="323"/>
    </location>
</feature>